<feature type="transmembrane region" description="Helical" evidence="1">
    <location>
        <begin position="223"/>
        <end position="247"/>
    </location>
</feature>
<dbReference type="EMBL" id="CAMPGE010015036">
    <property type="protein sequence ID" value="CAI2373679.1"/>
    <property type="molecule type" value="Genomic_DNA"/>
</dbReference>
<feature type="transmembrane region" description="Helical" evidence="1">
    <location>
        <begin position="163"/>
        <end position="184"/>
    </location>
</feature>
<protein>
    <recommendedName>
        <fullName evidence="4">EamA domain-containing protein</fullName>
    </recommendedName>
</protein>
<evidence type="ECO:0000256" key="1">
    <source>
        <dbReference type="SAM" id="Phobius"/>
    </source>
</evidence>
<name>A0AAD1XJ47_EUPCR</name>
<sequence length="372" mass="42089">MENNHHKAEKKQSFLNESPDGEIKALFWVPLAIFVSMMNAVGNICFSYVSKYKYKAAGMEGIGEFIGNFTALIAISFYSKLASSVDKSEAMSESQSTWFKWFYDIYYVRKKDVNGNILENQWENKIQFVRVFLTLIIIIFILAVNLCYAVGYHYAAIGHLNTGVLSSCGVTRVIFTSIIFHFLFKQSLRWYEYVGIVMMIFSVLAIVNSGNEEIINEDQETQITYIILSCGVIIFSTLIESVTSAMLKYFIGSSKEVNVSAFFNFALAIAGALFCVYFLILLYQGFQFTAFELWISILGGSTYTVATYLMTYINVRGKAGVANAIFESRTLFQTLLDLILFSRFPNLEQYIGLLLGFTSVLVIIVFNSLRGK</sequence>
<feature type="transmembrane region" description="Helical" evidence="1">
    <location>
        <begin position="259"/>
        <end position="281"/>
    </location>
</feature>
<feature type="transmembrane region" description="Helical" evidence="1">
    <location>
        <begin position="190"/>
        <end position="211"/>
    </location>
</feature>
<keyword evidence="1" id="KW-0472">Membrane</keyword>
<dbReference type="SUPFAM" id="SSF103481">
    <property type="entry name" value="Multidrug resistance efflux transporter EmrE"/>
    <property type="match status" value="2"/>
</dbReference>
<feature type="transmembrane region" description="Helical" evidence="1">
    <location>
        <begin position="128"/>
        <end position="151"/>
    </location>
</feature>
<evidence type="ECO:0008006" key="4">
    <source>
        <dbReference type="Google" id="ProtNLM"/>
    </source>
</evidence>
<dbReference type="AlphaFoldDB" id="A0AAD1XJ47"/>
<feature type="transmembrane region" description="Helical" evidence="1">
    <location>
        <begin position="61"/>
        <end position="79"/>
    </location>
</feature>
<keyword evidence="1" id="KW-1133">Transmembrane helix</keyword>
<gene>
    <name evidence="2" type="ORF">ECRASSUSDP1_LOCUS15025</name>
</gene>
<accession>A0AAD1XJ47</accession>
<comment type="caution">
    <text evidence="2">The sequence shown here is derived from an EMBL/GenBank/DDBJ whole genome shotgun (WGS) entry which is preliminary data.</text>
</comment>
<proteinExistence type="predicted"/>
<feature type="transmembrane region" description="Helical" evidence="1">
    <location>
        <begin position="293"/>
        <end position="313"/>
    </location>
</feature>
<dbReference type="InterPro" id="IPR037185">
    <property type="entry name" value="EmrE-like"/>
</dbReference>
<keyword evidence="1" id="KW-0812">Transmembrane</keyword>
<organism evidence="2 3">
    <name type="scientific">Euplotes crassus</name>
    <dbReference type="NCBI Taxonomy" id="5936"/>
    <lineage>
        <taxon>Eukaryota</taxon>
        <taxon>Sar</taxon>
        <taxon>Alveolata</taxon>
        <taxon>Ciliophora</taxon>
        <taxon>Intramacronucleata</taxon>
        <taxon>Spirotrichea</taxon>
        <taxon>Hypotrichia</taxon>
        <taxon>Euplotida</taxon>
        <taxon>Euplotidae</taxon>
        <taxon>Moneuplotes</taxon>
    </lineage>
</organism>
<feature type="transmembrane region" description="Helical" evidence="1">
    <location>
        <begin position="25"/>
        <end position="49"/>
    </location>
</feature>
<feature type="transmembrane region" description="Helical" evidence="1">
    <location>
        <begin position="350"/>
        <end position="369"/>
    </location>
</feature>
<evidence type="ECO:0000313" key="3">
    <source>
        <dbReference type="Proteomes" id="UP001295684"/>
    </source>
</evidence>
<keyword evidence="3" id="KW-1185">Reference proteome</keyword>
<reference evidence="2" key="1">
    <citation type="submission" date="2023-07" db="EMBL/GenBank/DDBJ databases">
        <authorList>
            <consortium name="AG Swart"/>
            <person name="Singh M."/>
            <person name="Singh A."/>
            <person name="Seah K."/>
            <person name="Emmerich C."/>
        </authorList>
    </citation>
    <scope>NUCLEOTIDE SEQUENCE</scope>
    <source>
        <strain evidence="2">DP1</strain>
    </source>
</reference>
<evidence type="ECO:0000313" key="2">
    <source>
        <dbReference type="EMBL" id="CAI2373679.1"/>
    </source>
</evidence>
<dbReference type="Proteomes" id="UP001295684">
    <property type="component" value="Unassembled WGS sequence"/>
</dbReference>